<keyword evidence="2 4" id="KW-0472">Membrane</keyword>
<evidence type="ECO:0000256" key="4">
    <source>
        <dbReference type="HAMAP-Rule" id="MF_01411"/>
    </source>
</evidence>
<dbReference type="GO" id="GO:0043165">
    <property type="term" value="P:Gram-negative-bacterium-type cell outer membrane assembly"/>
    <property type="evidence" value="ECO:0007669"/>
    <property type="project" value="UniProtKB-UniRule"/>
</dbReference>
<proteinExistence type="inferred from homology"/>
<dbReference type="InterPro" id="IPR050218">
    <property type="entry name" value="LptD"/>
</dbReference>
<sequence precursor="true">MKKHSAQKALILWTGLVCLPAFADPYCQQPLKSKSALKSVSNAFGGTIPQDTFVVQSDSTDIIRGERIQFDGNVIIFQKQQTVRAEQATFDEETGQFLAQGNVELSSQAATVIGESIFIDEKNKNFELISADYQFGFNAGRGSAQSFSIKNNNELSLELATFTTCPGDDPSWLFSSSEIDIKQEEGWGEAWNTVFKIGDVPILYIPYITFPLTDVRKSGLLFPEFGSSSRYGAYYSQPIYFNLAPNYDLTLTPAYMSQRGWLIESNLRHLSESTENTLQLEYLNSDQRHPELDERYLAFIQHESLLNENWNLQVQWTELSDDNYISEFNSDYHHQADTHLNNFAFLRYSTKNTQLNIFTQDMVELGQHDPSYRIPVQLDLDWKALDTDYGIGINLRSSYTHFKNSAKDENNVERLHFEPAVSYSYYEPSFQFESTLSYLATRYDQEFKSSDSNNTIDRGVAKFRLLTGLNFEKQTTFFNQNVRQTLEPKLQYVYVEASDQEGIGLYDSQKLKEDYFALFRDQSYSSVDRIDAMDQVTVGVSTSIFNEQNQELFRFGIGQVHKLSQEIDFSGTNEDKVNSKPSLAIEVFGQLSENWQVDGGLLYNRDDDKVETGFLALDYWIDENKNIQINQRYARDVADVTINQSGLFGSYKLNDNWSIAASYHYDSERNLDLDGLIGFEYRSCCWSIQVSAQRQVVLDLNNPDFNVNSNVDYENGISINFTLSGLGGDSVSRISKMFSNSIFAYRRPYLITK</sequence>
<evidence type="ECO:0000313" key="7">
    <source>
        <dbReference type="EMBL" id="MUH72329.1"/>
    </source>
</evidence>
<dbReference type="EMBL" id="WOCD01000003">
    <property type="protein sequence ID" value="MUH72329.1"/>
    <property type="molecule type" value="Genomic_DNA"/>
</dbReference>
<dbReference type="Pfam" id="PF04453">
    <property type="entry name" value="LptD"/>
    <property type="match status" value="1"/>
</dbReference>
<evidence type="ECO:0000313" key="8">
    <source>
        <dbReference type="Proteomes" id="UP000439994"/>
    </source>
</evidence>
<evidence type="ECO:0000256" key="2">
    <source>
        <dbReference type="ARBA" id="ARBA00023136"/>
    </source>
</evidence>
<dbReference type="PANTHER" id="PTHR30189:SF1">
    <property type="entry name" value="LPS-ASSEMBLY PROTEIN LPTD"/>
    <property type="match status" value="1"/>
</dbReference>
<accession>A0A6N8FA25</accession>
<name>A0A6N8FA25_9GAMM</name>
<feature type="signal peptide" evidence="4">
    <location>
        <begin position="1"/>
        <end position="23"/>
    </location>
</feature>
<comment type="similarity">
    <text evidence="4">Belongs to the LptD family.</text>
</comment>
<dbReference type="GO" id="GO:1990351">
    <property type="term" value="C:transporter complex"/>
    <property type="evidence" value="ECO:0007669"/>
    <property type="project" value="TreeGrafter"/>
</dbReference>
<keyword evidence="1 4" id="KW-0732">Signal</keyword>
<dbReference type="HAMAP" id="MF_01411">
    <property type="entry name" value="LPS_assembly_LptD"/>
    <property type="match status" value="1"/>
</dbReference>
<reference evidence="7 8" key="1">
    <citation type="submission" date="2019-11" db="EMBL/GenBank/DDBJ databases">
        <title>P. haliotis isolates from Z. marina roots.</title>
        <authorList>
            <person name="Cohen M."/>
            <person name="Jospin G."/>
            <person name="Eisen J.A."/>
            <person name="Coil D.A."/>
        </authorList>
    </citation>
    <scope>NUCLEOTIDE SEQUENCE [LARGE SCALE GENOMIC DNA]</scope>
    <source>
        <strain evidence="7 8">UCD-MCMsp1aY</strain>
    </source>
</reference>
<comment type="caution">
    <text evidence="7">The sequence shown here is derived from an EMBL/GenBank/DDBJ whole genome shotgun (WGS) entry which is preliminary data.</text>
</comment>
<evidence type="ECO:0000259" key="6">
    <source>
        <dbReference type="Pfam" id="PF04453"/>
    </source>
</evidence>
<dbReference type="Gene3D" id="2.60.450.10">
    <property type="entry name" value="Lipopolysaccharide (LPS) transport protein A like domain"/>
    <property type="match status" value="1"/>
</dbReference>
<dbReference type="AlphaFoldDB" id="A0A6N8FA25"/>
<comment type="function">
    <text evidence="4">Together with LptE, is involved in the assembly of lipopolysaccharide (LPS) at the surface of the outer membrane.</text>
</comment>
<keyword evidence="8" id="KW-1185">Reference proteome</keyword>
<evidence type="ECO:0000259" key="5">
    <source>
        <dbReference type="Pfam" id="PF03968"/>
    </source>
</evidence>
<feature type="domain" description="LptD C-terminal" evidence="6">
    <location>
        <begin position="294"/>
        <end position="657"/>
    </location>
</feature>
<organism evidence="7 8">
    <name type="scientific">Psychrosphaera haliotis</name>
    <dbReference type="NCBI Taxonomy" id="555083"/>
    <lineage>
        <taxon>Bacteria</taxon>
        <taxon>Pseudomonadati</taxon>
        <taxon>Pseudomonadota</taxon>
        <taxon>Gammaproteobacteria</taxon>
        <taxon>Alteromonadales</taxon>
        <taxon>Pseudoalteromonadaceae</taxon>
        <taxon>Psychrosphaera</taxon>
    </lineage>
</organism>
<evidence type="ECO:0000256" key="1">
    <source>
        <dbReference type="ARBA" id="ARBA00022729"/>
    </source>
</evidence>
<dbReference type="OrthoDB" id="9760225at2"/>
<dbReference type="Proteomes" id="UP000439994">
    <property type="component" value="Unassembled WGS sequence"/>
</dbReference>
<dbReference type="GO" id="GO:0009279">
    <property type="term" value="C:cell outer membrane"/>
    <property type="evidence" value="ECO:0007669"/>
    <property type="project" value="UniProtKB-SubCell"/>
</dbReference>
<feature type="chain" id="PRO_5027189718" description="LPS-assembly protein LptD" evidence="4">
    <location>
        <begin position="24"/>
        <end position="753"/>
    </location>
</feature>
<dbReference type="PANTHER" id="PTHR30189">
    <property type="entry name" value="LPS-ASSEMBLY PROTEIN"/>
    <property type="match status" value="1"/>
</dbReference>
<protein>
    <recommendedName>
        <fullName evidence="4">LPS-assembly protein LptD</fullName>
    </recommendedName>
</protein>
<dbReference type="GO" id="GO:0015920">
    <property type="term" value="P:lipopolysaccharide transport"/>
    <property type="evidence" value="ECO:0007669"/>
    <property type="project" value="InterPro"/>
</dbReference>
<feature type="domain" description="Organic solvent tolerance-like N-terminal" evidence="5">
    <location>
        <begin position="56"/>
        <end position="186"/>
    </location>
</feature>
<dbReference type="Pfam" id="PF03968">
    <property type="entry name" value="LptD_N"/>
    <property type="match status" value="1"/>
</dbReference>
<gene>
    <name evidence="4 7" type="primary">lptD</name>
    <name evidence="7" type="ORF">GNP35_07470</name>
</gene>
<evidence type="ECO:0000256" key="3">
    <source>
        <dbReference type="ARBA" id="ARBA00023237"/>
    </source>
</evidence>
<comment type="subcellular location">
    <subcellularLocation>
        <location evidence="4">Cell outer membrane</location>
    </subcellularLocation>
</comment>
<comment type="subunit">
    <text evidence="4">Component of the lipopolysaccharide transport and assembly complex. Interacts with LptE and LptA.</text>
</comment>
<keyword evidence="3 4" id="KW-0998">Cell outer membrane</keyword>
<dbReference type="RefSeq" id="WP_155695517.1">
    <property type="nucleotide sequence ID" value="NZ_WOCD01000003.1"/>
</dbReference>
<comment type="caution">
    <text evidence="4">Lacks conserved residue(s) required for the propagation of feature annotation.</text>
</comment>
<dbReference type="InterPro" id="IPR007543">
    <property type="entry name" value="LptD_C"/>
</dbReference>
<dbReference type="InterPro" id="IPR005653">
    <property type="entry name" value="OstA-like_N"/>
</dbReference>
<dbReference type="InterPro" id="IPR020889">
    <property type="entry name" value="LipoPS_assembly_LptD"/>
</dbReference>